<keyword evidence="4" id="KW-0812">Transmembrane</keyword>
<keyword evidence="5" id="KW-0732">Signal</keyword>
<evidence type="ECO:0000313" key="12">
    <source>
        <dbReference type="EMBL" id="MBE7942847.1"/>
    </source>
</evidence>
<keyword evidence="6" id="KW-0653">Protein transport</keyword>
<dbReference type="InterPro" id="IPR005644">
    <property type="entry name" value="NolW-like"/>
</dbReference>
<keyword evidence="4" id="KW-1134">Transmembrane beta strand</keyword>
<evidence type="ECO:0000256" key="3">
    <source>
        <dbReference type="ARBA" id="ARBA00022448"/>
    </source>
</evidence>
<feature type="non-terminal residue" evidence="12">
    <location>
        <position position="364"/>
    </location>
</feature>
<evidence type="ECO:0000313" key="13">
    <source>
        <dbReference type="Proteomes" id="UP000715965"/>
    </source>
</evidence>
<protein>
    <submittedName>
        <fullName evidence="12">Type II secretion system secretin GspD</fullName>
    </submittedName>
</protein>
<reference evidence="12 13" key="1">
    <citation type="submission" date="2020-10" db="EMBL/GenBank/DDBJ databases">
        <title>Draft genome of Ramlibacter aquaticus LMG 30558.</title>
        <authorList>
            <person name="Props R."/>
        </authorList>
    </citation>
    <scope>NUCLEOTIDE SEQUENCE [LARGE SCALE GENOMIC DNA]</scope>
    <source>
        <strain evidence="12 13">LMG 30558</strain>
    </source>
</reference>
<name>A0ABR9SLD1_9BURK</name>
<dbReference type="InterPro" id="IPR004846">
    <property type="entry name" value="T2SS/T3SS_dom"/>
</dbReference>
<evidence type="ECO:0000259" key="10">
    <source>
        <dbReference type="Pfam" id="PF00263"/>
    </source>
</evidence>
<organism evidence="12 13">
    <name type="scientific">Ramlibacter aquaticus</name>
    <dbReference type="NCBI Taxonomy" id="2780094"/>
    <lineage>
        <taxon>Bacteria</taxon>
        <taxon>Pseudomonadati</taxon>
        <taxon>Pseudomonadota</taxon>
        <taxon>Betaproteobacteria</taxon>
        <taxon>Burkholderiales</taxon>
        <taxon>Comamonadaceae</taxon>
        <taxon>Ramlibacter</taxon>
    </lineage>
</organism>
<dbReference type="NCBIfam" id="TIGR02517">
    <property type="entry name" value="type_II_gspD"/>
    <property type="match status" value="1"/>
</dbReference>
<evidence type="ECO:0000256" key="9">
    <source>
        <dbReference type="RuleBase" id="RU004004"/>
    </source>
</evidence>
<keyword evidence="13" id="KW-1185">Reference proteome</keyword>
<accession>A0ABR9SLD1</accession>
<evidence type="ECO:0000256" key="1">
    <source>
        <dbReference type="ARBA" id="ARBA00004442"/>
    </source>
</evidence>
<dbReference type="InterPro" id="IPR050810">
    <property type="entry name" value="Bact_Secretion_Sys_Channel"/>
</dbReference>
<evidence type="ECO:0000256" key="2">
    <source>
        <dbReference type="ARBA" id="ARBA00006980"/>
    </source>
</evidence>
<dbReference type="Pfam" id="PF03958">
    <property type="entry name" value="Secretin_N"/>
    <property type="match status" value="1"/>
</dbReference>
<dbReference type="Gene3D" id="3.30.1370.120">
    <property type="match status" value="1"/>
</dbReference>
<gene>
    <name evidence="12" type="primary">gspD</name>
    <name evidence="12" type="ORF">IM725_19970</name>
</gene>
<dbReference type="Proteomes" id="UP000715965">
    <property type="component" value="Unassembled WGS sequence"/>
</dbReference>
<comment type="caution">
    <text evidence="12">The sequence shown here is derived from an EMBL/GenBank/DDBJ whole genome shotgun (WGS) entry which is preliminary data.</text>
</comment>
<sequence length="364" mass="38232">PTAPPSTGGQIQADPATNALIITAPEPQYRQIRAVIDRLDSRRAQVYVESLIAEVSADKAAQFGIQWQSPIGNQNSTNIGVLGTNFTVGGQNIISLATQSGSTTSATLPSAGVNLGLVRKVAGRYVLSFLAQALESTGDGNVLSTPNLLTLDNEEAKIVIGQNVPFVTGQFTNTGASNGSVNPFQTIERKDVGLTLRVKPQISENGTVKMQIFQEVSSVDPTSVNSATGLITNKRSIESNILVDDGSIVVLGGLLQDDYSESNQQVPVLGDVPVLGELFKTRTRTRKKTNLMVFLRPVVIRDSGQSDAISLDRYDLMRGKQAEAQPVPSVVVPVNGAAQMPPADAAGMLAVPGSPGPIPAPAPA</sequence>
<dbReference type="PRINTS" id="PR00811">
    <property type="entry name" value="BCTERIALGSPD"/>
</dbReference>
<keyword evidence="7" id="KW-0472">Membrane</keyword>
<dbReference type="EMBL" id="JADDOJ010000170">
    <property type="protein sequence ID" value="MBE7942847.1"/>
    <property type="molecule type" value="Genomic_DNA"/>
</dbReference>
<dbReference type="InterPro" id="IPR013356">
    <property type="entry name" value="T2SS_GspD"/>
</dbReference>
<evidence type="ECO:0000256" key="7">
    <source>
        <dbReference type="ARBA" id="ARBA00023136"/>
    </source>
</evidence>
<dbReference type="InterPro" id="IPR038591">
    <property type="entry name" value="NolW-like_sf"/>
</dbReference>
<dbReference type="InterPro" id="IPR001775">
    <property type="entry name" value="GspD/PilQ"/>
</dbReference>
<dbReference type="PANTHER" id="PTHR30332:SF24">
    <property type="entry name" value="SECRETIN GSPD-RELATED"/>
    <property type="match status" value="1"/>
</dbReference>
<keyword evidence="3 9" id="KW-0813">Transport</keyword>
<keyword evidence="8" id="KW-0998">Cell outer membrane</keyword>
<feature type="non-terminal residue" evidence="12">
    <location>
        <position position="1"/>
    </location>
</feature>
<dbReference type="Pfam" id="PF00263">
    <property type="entry name" value="Secretin"/>
    <property type="match status" value="1"/>
</dbReference>
<comment type="subcellular location">
    <subcellularLocation>
        <location evidence="1 9">Cell outer membrane</location>
    </subcellularLocation>
</comment>
<evidence type="ECO:0000256" key="4">
    <source>
        <dbReference type="ARBA" id="ARBA00022452"/>
    </source>
</evidence>
<evidence type="ECO:0000256" key="8">
    <source>
        <dbReference type="ARBA" id="ARBA00023237"/>
    </source>
</evidence>
<dbReference type="RefSeq" id="WP_193782391.1">
    <property type="nucleotide sequence ID" value="NZ_JADDOJ010000170.1"/>
</dbReference>
<feature type="domain" description="NolW-like" evidence="11">
    <location>
        <begin position="4"/>
        <end position="45"/>
    </location>
</feature>
<evidence type="ECO:0000259" key="11">
    <source>
        <dbReference type="Pfam" id="PF03958"/>
    </source>
</evidence>
<evidence type="ECO:0000256" key="5">
    <source>
        <dbReference type="ARBA" id="ARBA00022729"/>
    </source>
</evidence>
<proteinExistence type="inferred from homology"/>
<evidence type="ECO:0000256" key="6">
    <source>
        <dbReference type="ARBA" id="ARBA00022927"/>
    </source>
</evidence>
<comment type="similarity">
    <text evidence="2">Belongs to the bacterial secretin family. GSP D subfamily.</text>
</comment>
<feature type="domain" description="Type II/III secretion system secretin-like" evidence="10">
    <location>
        <begin position="133"/>
        <end position="301"/>
    </location>
</feature>
<dbReference type="PANTHER" id="PTHR30332">
    <property type="entry name" value="PROBABLE GENERAL SECRETION PATHWAY PROTEIN D"/>
    <property type="match status" value="1"/>
</dbReference>